<name>A0A1L7X919_9HELO</name>
<evidence type="ECO:0000259" key="3">
    <source>
        <dbReference type="Pfam" id="PF05368"/>
    </source>
</evidence>
<dbReference type="PANTHER" id="PTHR47706">
    <property type="entry name" value="NMRA-LIKE FAMILY PROTEIN"/>
    <property type="match status" value="1"/>
</dbReference>
<dbReference type="GO" id="GO:0016491">
    <property type="term" value="F:oxidoreductase activity"/>
    <property type="evidence" value="ECO:0007669"/>
    <property type="project" value="UniProtKB-KW"/>
</dbReference>
<gene>
    <name evidence="4" type="ORF">PAC_11382</name>
</gene>
<keyword evidence="1" id="KW-0521">NADP</keyword>
<dbReference type="InterPro" id="IPR051609">
    <property type="entry name" value="NmrA/Isoflavone_reductase-like"/>
</dbReference>
<dbReference type="EMBL" id="FJOG01000018">
    <property type="protein sequence ID" value="CZR61486.1"/>
    <property type="molecule type" value="Genomic_DNA"/>
</dbReference>
<dbReference type="InterPro" id="IPR008030">
    <property type="entry name" value="NmrA-like"/>
</dbReference>
<dbReference type="InterPro" id="IPR036291">
    <property type="entry name" value="NAD(P)-bd_dom_sf"/>
</dbReference>
<dbReference type="InterPro" id="IPR045312">
    <property type="entry name" value="PCBER-like"/>
</dbReference>
<reference evidence="4 5" key="1">
    <citation type="submission" date="2016-03" db="EMBL/GenBank/DDBJ databases">
        <authorList>
            <person name="Ploux O."/>
        </authorList>
    </citation>
    <scope>NUCLEOTIDE SEQUENCE [LARGE SCALE GENOMIC DNA]</scope>
    <source>
        <strain evidence="4 5">UAMH 11012</strain>
    </source>
</reference>
<dbReference type="CDD" id="cd05259">
    <property type="entry name" value="PCBER_SDR_a"/>
    <property type="match status" value="1"/>
</dbReference>
<sequence>MTKPRVLLIGATGRTGGSILNCLLEAGNFSVEVLIRPSSSTKPSVLALKDLNIKIHIAEISDSTHLAEILTGINTVISAIGPTAHNEQIPLANAAKKAGVKRFVPCGFTTVAPPGNIMWIRDHKEEIYQHIRKLHLPYTIIDVGIWYQVSFPTVPSGRTDYASILLPNVTILGDPNMKTAITDIRDIGTYVAEITADERTLNKFVFVYGELLSQEEVFGKVEELSGEKLERVLVPPELLLTLRDEARAFFQYDFSNMKEAIKVIGLEYAYSKFVRNDNCPDYAKYLGYLDARDLYPEFVPRTFEDFVRELLEGKAAQLFAGESYQW</sequence>
<evidence type="ECO:0000256" key="1">
    <source>
        <dbReference type="ARBA" id="ARBA00022857"/>
    </source>
</evidence>
<evidence type="ECO:0000313" key="4">
    <source>
        <dbReference type="EMBL" id="CZR61486.1"/>
    </source>
</evidence>
<feature type="domain" description="NmrA-like" evidence="3">
    <location>
        <begin position="3"/>
        <end position="305"/>
    </location>
</feature>
<dbReference type="AlphaFoldDB" id="A0A1L7X919"/>
<keyword evidence="2" id="KW-0560">Oxidoreductase</keyword>
<evidence type="ECO:0000313" key="5">
    <source>
        <dbReference type="Proteomes" id="UP000184330"/>
    </source>
</evidence>
<dbReference type="Proteomes" id="UP000184330">
    <property type="component" value="Unassembled WGS sequence"/>
</dbReference>
<dbReference type="PANTHER" id="PTHR47706:SF6">
    <property type="entry name" value="NMRA-LIKE FAMILY PROTEIN (AFU_ORTHOLOGUE AFUA_6G00280)"/>
    <property type="match status" value="1"/>
</dbReference>
<organism evidence="4 5">
    <name type="scientific">Phialocephala subalpina</name>
    <dbReference type="NCBI Taxonomy" id="576137"/>
    <lineage>
        <taxon>Eukaryota</taxon>
        <taxon>Fungi</taxon>
        <taxon>Dikarya</taxon>
        <taxon>Ascomycota</taxon>
        <taxon>Pezizomycotina</taxon>
        <taxon>Leotiomycetes</taxon>
        <taxon>Helotiales</taxon>
        <taxon>Mollisiaceae</taxon>
        <taxon>Phialocephala</taxon>
        <taxon>Phialocephala fortinii species complex</taxon>
    </lineage>
</organism>
<dbReference type="Pfam" id="PF05368">
    <property type="entry name" value="NmrA"/>
    <property type="match status" value="1"/>
</dbReference>
<accession>A0A1L7X919</accession>
<evidence type="ECO:0000256" key="2">
    <source>
        <dbReference type="ARBA" id="ARBA00023002"/>
    </source>
</evidence>
<dbReference type="Gene3D" id="3.40.50.720">
    <property type="entry name" value="NAD(P)-binding Rossmann-like Domain"/>
    <property type="match status" value="1"/>
</dbReference>
<protein>
    <submittedName>
        <fullName evidence="4">Related to isoflavone reductase family protein</fullName>
    </submittedName>
</protein>
<dbReference type="SUPFAM" id="SSF51735">
    <property type="entry name" value="NAD(P)-binding Rossmann-fold domains"/>
    <property type="match status" value="1"/>
</dbReference>
<proteinExistence type="predicted"/>
<dbReference type="Gene3D" id="3.90.25.10">
    <property type="entry name" value="UDP-galactose 4-epimerase, domain 1"/>
    <property type="match status" value="1"/>
</dbReference>
<keyword evidence="5" id="KW-1185">Reference proteome</keyword>
<dbReference type="OrthoDB" id="419598at2759"/>